<evidence type="ECO:0000313" key="3">
    <source>
        <dbReference type="Proteomes" id="UP001438707"/>
    </source>
</evidence>
<reference evidence="2 3" key="1">
    <citation type="journal article" date="2024" name="Nat. Commun.">
        <title>Phylogenomics reveals the evolutionary origins of lichenization in chlorophyte algae.</title>
        <authorList>
            <person name="Puginier C."/>
            <person name="Libourel C."/>
            <person name="Otte J."/>
            <person name="Skaloud P."/>
            <person name="Haon M."/>
            <person name="Grisel S."/>
            <person name="Petersen M."/>
            <person name="Berrin J.G."/>
            <person name="Delaux P.M."/>
            <person name="Dal Grande F."/>
            <person name="Keller J."/>
        </authorList>
    </citation>
    <scope>NUCLEOTIDE SEQUENCE [LARGE SCALE GENOMIC DNA]</scope>
    <source>
        <strain evidence="2 3">SAG 2145</strain>
    </source>
</reference>
<evidence type="ECO:0000313" key="2">
    <source>
        <dbReference type="EMBL" id="KAK9822291.1"/>
    </source>
</evidence>
<proteinExistence type="predicted"/>
<organism evidence="2 3">
    <name type="scientific">Apatococcus lobatus</name>
    <dbReference type="NCBI Taxonomy" id="904363"/>
    <lineage>
        <taxon>Eukaryota</taxon>
        <taxon>Viridiplantae</taxon>
        <taxon>Chlorophyta</taxon>
        <taxon>core chlorophytes</taxon>
        <taxon>Trebouxiophyceae</taxon>
        <taxon>Chlorellales</taxon>
        <taxon>Chlorellaceae</taxon>
        <taxon>Apatococcus</taxon>
    </lineage>
</organism>
<dbReference type="AlphaFoldDB" id="A0AAW1QMG0"/>
<gene>
    <name evidence="2" type="ORF">WJX74_003434</name>
</gene>
<name>A0AAW1QMG0_9CHLO</name>
<comment type="caution">
    <text evidence="2">The sequence shown here is derived from an EMBL/GenBank/DDBJ whole genome shotgun (WGS) entry which is preliminary data.</text>
</comment>
<feature type="region of interest" description="Disordered" evidence="1">
    <location>
        <begin position="269"/>
        <end position="330"/>
    </location>
</feature>
<keyword evidence="3" id="KW-1185">Reference proteome</keyword>
<dbReference type="EMBL" id="JALJOS010000033">
    <property type="protein sequence ID" value="KAK9822291.1"/>
    <property type="molecule type" value="Genomic_DNA"/>
</dbReference>
<evidence type="ECO:0000256" key="1">
    <source>
        <dbReference type="SAM" id="MobiDB-lite"/>
    </source>
</evidence>
<protein>
    <submittedName>
        <fullName evidence="2">Uncharacterized protein</fullName>
    </submittedName>
</protein>
<accession>A0AAW1QMG0</accession>
<sequence>MFPNLTTEPVEQFALIVGWDITRPSGELPVEAAHRVLALDSFKNELGRLKENSERQLHLQKLLINVVIALRASFYDKTDTPSVSDSLGSQLFAALRKDFVKKPPKDKKRLRDSGSSDSPSPLVAANPSFWLPQALSVMYELGEPHPEAEHSGHILQVVEDAPNSKKVRCNLCSTIQSGANLTALVSALREHAFAKCHLMAWHGVLVGSLVTMVHVNTQIPETVSMCDLDAPLSHTPSSSEGVSSRKESLVNWSRSIRIITGKVKKILPPAKKDVEGPGDASMPALDQTPNKLAAAVRSNEHSHEEMLQGIFAEYPSPSDHPGAAGSDQRV</sequence>
<dbReference type="Proteomes" id="UP001438707">
    <property type="component" value="Unassembled WGS sequence"/>
</dbReference>